<accession>A0A7W4J5J6</accession>
<dbReference type="InterPro" id="IPR028973">
    <property type="entry name" value="PhnB-like"/>
</dbReference>
<gene>
    <name evidence="2" type="ORF">HLH21_03675</name>
</gene>
<evidence type="ECO:0000313" key="2">
    <source>
        <dbReference type="EMBL" id="MBB2175024.1"/>
    </source>
</evidence>
<organism evidence="2 3">
    <name type="scientific">Gluconacetobacter johannae</name>
    <dbReference type="NCBI Taxonomy" id="112140"/>
    <lineage>
        <taxon>Bacteria</taxon>
        <taxon>Pseudomonadati</taxon>
        <taxon>Pseudomonadota</taxon>
        <taxon>Alphaproteobacteria</taxon>
        <taxon>Acetobacterales</taxon>
        <taxon>Acetobacteraceae</taxon>
        <taxon>Gluconacetobacter</taxon>
    </lineage>
</organism>
<reference evidence="2 3" key="1">
    <citation type="submission" date="2020-04" db="EMBL/GenBank/DDBJ databases">
        <title>Description of novel Gluconacetobacter.</title>
        <authorList>
            <person name="Sombolestani A."/>
        </authorList>
    </citation>
    <scope>NUCLEOTIDE SEQUENCE [LARGE SCALE GENOMIC DNA]</scope>
    <source>
        <strain evidence="2 3">LMG 21312</strain>
    </source>
</reference>
<dbReference type="SUPFAM" id="SSF54593">
    <property type="entry name" value="Glyoxalase/Bleomycin resistance protein/Dihydroxybiphenyl dioxygenase"/>
    <property type="match status" value="1"/>
</dbReference>
<dbReference type="Gene3D" id="3.10.180.10">
    <property type="entry name" value="2,3-Dihydroxybiphenyl 1,2-Dioxygenase, domain 1"/>
    <property type="match status" value="1"/>
</dbReference>
<dbReference type="Pfam" id="PF06983">
    <property type="entry name" value="3-dmu-9_3-mt"/>
    <property type="match status" value="1"/>
</dbReference>
<protein>
    <submittedName>
        <fullName evidence="2">VOC family protein</fullName>
    </submittedName>
</protein>
<evidence type="ECO:0000259" key="1">
    <source>
        <dbReference type="Pfam" id="PF06983"/>
    </source>
</evidence>
<dbReference type="InterPro" id="IPR029068">
    <property type="entry name" value="Glyas_Bleomycin-R_OHBP_Dase"/>
</dbReference>
<feature type="domain" description="PhnB-like" evidence="1">
    <location>
        <begin position="10"/>
        <end position="131"/>
    </location>
</feature>
<proteinExistence type="predicted"/>
<dbReference type="PANTHER" id="PTHR33990:SF1">
    <property type="entry name" value="PROTEIN YJDN"/>
    <property type="match status" value="1"/>
</dbReference>
<name>A0A7W4J5J6_9PROT</name>
<comment type="caution">
    <text evidence="2">The sequence shown here is derived from an EMBL/GenBank/DDBJ whole genome shotgun (WGS) entry which is preliminary data.</text>
</comment>
<dbReference type="EMBL" id="JABEQH010000004">
    <property type="protein sequence ID" value="MBB2175024.1"/>
    <property type="molecule type" value="Genomic_DNA"/>
</dbReference>
<dbReference type="CDD" id="cd06588">
    <property type="entry name" value="PhnB_like"/>
    <property type="match status" value="1"/>
</dbReference>
<evidence type="ECO:0000313" key="3">
    <source>
        <dbReference type="Proteomes" id="UP000561066"/>
    </source>
</evidence>
<sequence length="137" mass="14533">MRINAYIHAFDGRCREAFAFYQAALGGEITAMMTFADTPMADSVPADQRGRICHAALTVGGQVLMGSDGMPDKAVTPAGFSISITADTAKDAELIFTALSDGGSITMPLQQTFWAPQFGMLVDRFGISWMVGCDAAP</sequence>
<keyword evidence="3" id="KW-1185">Reference proteome</keyword>
<dbReference type="RefSeq" id="WP_182941434.1">
    <property type="nucleotide sequence ID" value="NZ_JABEQH010000004.1"/>
</dbReference>
<dbReference type="AlphaFoldDB" id="A0A7W4J5J6"/>
<dbReference type="Proteomes" id="UP000561066">
    <property type="component" value="Unassembled WGS sequence"/>
</dbReference>
<dbReference type="PANTHER" id="PTHR33990">
    <property type="entry name" value="PROTEIN YJDN-RELATED"/>
    <property type="match status" value="1"/>
</dbReference>